<keyword evidence="9 14" id="KW-0234">DNA repair</keyword>
<evidence type="ECO:0000256" key="6">
    <source>
        <dbReference type="ARBA" id="ARBA00022763"/>
    </source>
</evidence>
<evidence type="ECO:0000256" key="2">
    <source>
        <dbReference type="ARBA" id="ARBA00001936"/>
    </source>
</evidence>
<dbReference type="GO" id="GO:0008311">
    <property type="term" value="F:double-stranded DNA 3'-5' DNA exonuclease activity"/>
    <property type="evidence" value="ECO:0007669"/>
    <property type="project" value="UniProtKB-EC"/>
</dbReference>
<name>A0A553NSU3_TIGCA</name>
<comment type="caution">
    <text evidence="17">The sequence shown here is derived from an EMBL/GenBank/DDBJ whole genome shotgun (WGS) entry which is preliminary data.</text>
</comment>
<protein>
    <recommendedName>
        <fullName evidence="14">DNA-(apurinic or apyrimidinic site) endonuclease</fullName>
        <ecNumber evidence="14">3.1.-.-</ecNumber>
    </recommendedName>
</protein>
<feature type="site" description="Interaction with DNA substrate" evidence="13">
    <location>
        <position position="352"/>
    </location>
</feature>
<dbReference type="InterPro" id="IPR020848">
    <property type="entry name" value="AP_endonuclease_F1_CS"/>
</dbReference>
<dbReference type="PROSITE" id="PS51435">
    <property type="entry name" value="AP_NUCLEASE_F1_4"/>
    <property type="match status" value="1"/>
</dbReference>
<evidence type="ECO:0000256" key="12">
    <source>
        <dbReference type="PIRSR" id="PIRSR604808-2"/>
    </source>
</evidence>
<keyword evidence="8 12" id="KW-0460">Magnesium</keyword>
<evidence type="ECO:0000256" key="13">
    <source>
        <dbReference type="PIRSR" id="PIRSR604808-3"/>
    </source>
</evidence>
<evidence type="ECO:0000256" key="10">
    <source>
        <dbReference type="ARBA" id="ARBA00023242"/>
    </source>
</evidence>
<evidence type="ECO:0000256" key="5">
    <source>
        <dbReference type="ARBA" id="ARBA00022723"/>
    </source>
</evidence>
<dbReference type="InterPro" id="IPR036691">
    <property type="entry name" value="Endo/exonu/phosph_ase_sf"/>
</dbReference>
<dbReference type="InterPro" id="IPR004808">
    <property type="entry name" value="AP_endonuc_1"/>
</dbReference>
<feature type="active site" description="Proton donor/acceptor" evidence="11">
    <location>
        <position position="253"/>
    </location>
</feature>
<dbReference type="Proteomes" id="UP000318571">
    <property type="component" value="Chromosome 1"/>
</dbReference>
<dbReference type="STRING" id="6832.A0A553NSU3"/>
<dbReference type="AlphaFoldDB" id="A0A553NSU3"/>
<evidence type="ECO:0000256" key="15">
    <source>
        <dbReference type="SAM" id="MobiDB-lite"/>
    </source>
</evidence>
<dbReference type="EMBL" id="VCGU01000010">
    <property type="protein sequence ID" value="TRY68497.1"/>
    <property type="molecule type" value="Genomic_DNA"/>
</dbReference>
<dbReference type="GO" id="GO:0005634">
    <property type="term" value="C:nucleus"/>
    <property type="evidence" value="ECO:0007669"/>
    <property type="project" value="UniProtKB-SubCell"/>
</dbReference>
<feature type="binding site" evidence="12">
    <location>
        <position position="112"/>
    </location>
    <ligand>
        <name>Mg(2+)</name>
        <dbReference type="ChEBI" id="CHEBI:18420"/>
        <label>1</label>
    </ligand>
</feature>
<keyword evidence="10" id="KW-0539">Nucleus</keyword>
<feature type="binding site" evidence="12">
    <location>
        <position position="255"/>
    </location>
    <ligand>
        <name>Mg(2+)</name>
        <dbReference type="ChEBI" id="CHEBI:18420"/>
        <label>1</label>
    </ligand>
</feature>
<dbReference type="GO" id="GO:0003677">
    <property type="term" value="F:DNA binding"/>
    <property type="evidence" value="ECO:0007669"/>
    <property type="project" value="InterPro"/>
</dbReference>
<dbReference type="OMA" id="WWSYRGR"/>
<evidence type="ECO:0000256" key="9">
    <source>
        <dbReference type="ARBA" id="ARBA00023204"/>
    </source>
</evidence>
<dbReference type="PANTHER" id="PTHR22748:SF6">
    <property type="entry name" value="DNA-(APURINIC OR APYRIMIDINIC SITE) ENDONUCLEASE"/>
    <property type="match status" value="1"/>
</dbReference>
<evidence type="ECO:0000256" key="7">
    <source>
        <dbReference type="ARBA" id="ARBA00022801"/>
    </source>
</evidence>
<dbReference type="PANTHER" id="PTHR22748">
    <property type="entry name" value="AP ENDONUCLEASE"/>
    <property type="match status" value="1"/>
</dbReference>
<dbReference type="GO" id="GO:0008081">
    <property type="term" value="F:phosphoric diester hydrolase activity"/>
    <property type="evidence" value="ECO:0007669"/>
    <property type="project" value="TreeGrafter"/>
</dbReference>
<feature type="domain" description="Endonuclease/exonuclease/phosphatase" evidence="16">
    <location>
        <begin position="110"/>
        <end position="352"/>
    </location>
</feature>
<dbReference type="GO" id="GO:0006284">
    <property type="term" value="P:base-excision repair"/>
    <property type="evidence" value="ECO:0007669"/>
    <property type="project" value="TreeGrafter"/>
</dbReference>
<dbReference type="CDD" id="cd09087">
    <property type="entry name" value="Ape1-like_AP-endo"/>
    <property type="match status" value="1"/>
</dbReference>
<feature type="binding site" evidence="12">
    <location>
        <position position="352"/>
    </location>
    <ligand>
        <name>Mg(2+)</name>
        <dbReference type="ChEBI" id="CHEBI:18420"/>
        <label>1</label>
    </ligand>
</feature>
<dbReference type="PROSITE" id="PS00727">
    <property type="entry name" value="AP_NUCLEASE_F1_2"/>
    <property type="match status" value="1"/>
</dbReference>
<feature type="binding site" evidence="12">
    <location>
        <position position="253"/>
    </location>
    <ligand>
        <name>Mg(2+)</name>
        <dbReference type="ChEBI" id="CHEBI:18420"/>
        <label>1</label>
    </ligand>
</feature>
<comment type="similarity">
    <text evidence="4 14">Belongs to the DNA repair enzymes AP/ExoA family.</text>
</comment>
<evidence type="ECO:0000313" key="18">
    <source>
        <dbReference type="Proteomes" id="UP000318571"/>
    </source>
</evidence>
<comment type="catalytic activity">
    <reaction evidence="1">
        <text>Exonucleolytic cleavage in the 3'- to 5'-direction to yield nucleoside 5'-phosphates.</text>
        <dbReference type="EC" id="3.1.11.2"/>
    </reaction>
</comment>
<dbReference type="PROSITE" id="PS00726">
    <property type="entry name" value="AP_NUCLEASE_F1_1"/>
    <property type="match status" value="1"/>
</dbReference>
<evidence type="ECO:0000256" key="14">
    <source>
        <dbReference type="RuleBase" id="RU362131"/>
    </source>
</evidence>
<gene>
    <name evidence="17" type="ORF">TCAL_02487</name>
</gene>
<keyword evidence="6 14" id="KW-0227">DNA damage</keyword>
<dbReference type="SUPFAM" id="SSF56219">
    <property type="entry name" value="DNase I-like"/>
    <property type="match status" value="1"/>
</dbReference>
<sequence length="361" mass="40775">MSPRPWFVGPDHARPAHALGPAELYSEIYPNLRVPLSMGSKMTAILFSLDHSISRCSSTMPPKKRSSDAGADTPPPAKLNRTDTDYSSMPLANGSQTKTGGKKWNFKITTWNVDGLRAWIKKNGLDFFTHEKPDVICLQETKCSEAKLPDEIKHLKGYSHQYWLAAQKEGYSGVALLSQTKPVAVTYGLQNKEMDDEGRVITAEFDSFFVVTTYVPNAGRKLVTLDKRMRWDPLLKAHLQALDAQKPVILCGDLNVAHLEIDLANPKTNKKSAGFTKEERDGFSDLLKEDFVDTFRHFYPDKEKCYTFWTYMMGARAKNVGWRLDYFVVSKRFVDSNICDNAIRSEVFGSDHCPSTLFLVK</sequence>
<comment type="subcellular location">
    <subcellularLocation>
        <location evidence="3">Nucleus</location>
    </subcellularLocation>
</comment>
<comment type="cofactor">
    <cofactor evidence="2">
        <name>Mn(2+)</name>
        <dbReference type="ChEBI" id="CHEBI:29035"/>
    </cofactor>
</comment>
<reference evidence="17 18" key="1">
    <citation type="journal article" date="2018" name="Nat. Ecol. Evol.">
        <title>Genomic signatures of mitonuclear coevolution across populations of Tigriopus californicus.</title>
        <authorList>
            <person name="Barreto F.S."/>
            <person name="Watson E.T."/>
            <person name="Lima T.G."/>
            <person name="Willett C.S."/>
            <person name="Edmands S."/>
            <person name="Li W."/>
            <person name="Burton R.S."/>
        </authorList>
    </citation>
    <scope>NUCLEOTIDE SEQUENCE [LARGE SCALE GENOMIC DNA]</scope>
    <source>
        <strain evidence="17 18">San Diego</strain>
    </source>
</reference>
<dbReference type="GO" id="GO:0046872">
    <property type="term" value="F:metal ion binding"/>
    <property type="evidence" value="ECO:0007669"/>
    <property type="project" value="UniProtKB-KW"/>
</dbReference>
<evidence type="ECO:0000256" key="4">
    <source>
        <dbReference type="ARBA" id="ARBA00007092"/>
    </source>
</evidence>
<dbReference type="Pfam" id="PF03372">
    <property type="entry name" value="Exo_endo_phos"/>
    <property type="match status" value="1"/>
</dbReference>
<feature type="site" description="Transition state stabilizer" evidence="13">
    <location>
        <position position="255"/>
    </location>
</feature>
<dbReference type="EC" id="3.1.-.-" evidence="14"/>
<proteinExistence type="inferred from homology"/>
<accession>A0A553NSU3</accession>
<evidence type="ECO:0000256" key="8">
    <source>
        <dbReference type="ARBA" id="ARBA00022842"/>
    </source>
</evidence>
<keyword evidence="5 12" id="KW-0479">Metal-binding</keyword>
<dbReference type="NCBIfam" id="TIGR00633">
    <property type="entry name" value="xth"/>
    <property type="match status" value="1"/>
</dbReference>
<dbReference type="PROSITE" id="PS00728">
    <property type="entry name" value="AP_NUCLEASE_F1_3"/>
    <property type="match status" value="1"/>
</dbReference>
<evidence type="ECO:0000313" key="17">
    <source>
        <dbReference type="EMBL" id="TRY68497.1"/>
    </source>
</evidence>
<evidence type="ECO:0000256" key="1">
    <source>
        <dbReference type="ARBA" id="ARBA00000493"/>
    </source>
</evidence>
<comment type="cofactor">
    <cofactor evidence="12 14">
        <name>Mg(2+)</name>
        <dbReference type="ChEBI" id="CHEBI:18420"/>
    </cofactor>
    <cofactor evidence="12 14">
        <name>Mn(2+)</name>
        <dbReference type="ChEBI" id="CHEBI:29035"/>
    </cofactor>
    <text evidence="12 14">Probably binds two magnesium or manganese ions per subunit.</text>
</comment>
<keyword evidence="7" id="KW-0378">Hydrolase</keyword>
<feature type="binding site" evidence="12">
    <location>
        <position position="351"/>
    </location>
    <ligand>
        <name>Mg(2+)</name>
        <dbReference type="ChEBI" id="CHEBI:18420"/>
        <label>1</label>
    </ligand>
</feature>
<feature type="active site" description="Proton acceptor" evidence="11">
    <location>
        <position position="352"/>
    </location>
</feature>
<feature type="active site" evidence="11">
    <location>
        <position position="214"/>
    </location>
</feature>
<organism evidence="17 18">
    <name type="scientific">Tigriopus californicus</name>
    <name type="common">Marine copepod</name>
    <dbReference type="NCBI Taxonomy" id="6832"/>
    <lineage>
        <taxon>Eukaryota</taxon>
        <taxon>Metazoa</taxon>
        <taxon>Ecdysozoa</taxon>
        <taxon>Arthropoda</taxon>
        <taxon>Crustacea</taxon>
        <taxon>Multicrustacea</taxon>
        <taxon>Hexanauplia</taxon>
        <taxon>Copepoda</taxon>
        <taxon>Harpacticoida</taxon>
        <taxon>Harpacticidae</taxon>
        <taxon>Tigriopus</taxon>
    </lineage>
</organism>
<feature type="site" description="Important for catalytic activity" evidence="13">
    <location>
        <position position="325"/>
    </location>
</feature>
<dbReference type="GO" id="GO:0003906">
    <property type="term" value="F:DNA-(apurinic or apyrimidinic site) endonuclease activity"/>
    <property type="evidence" value="ECO:0007669"/>
    <property type="project" value="TreeGrafter"/>
</dbReference>
<evidence type="ECO:0000259" key="16">
    <source>
        <dbReference type="Pfam" id="PF03372"/>
    </source>
</evidence>
<dbReference type="InterPro" id="IPR005135">
    <property type="entry name" value="Endo/exonuclease/phosphatase"/>
</dbReference>
<keyword evidence="18" id="KW-1185">Reference proteome</keyword>
<dbReference type="NCBIfam" id="TIGR00195">
    <property type="entry name" value="exoDNase_III"/>
    <property type="match status" value="1"/>
</dbReference>
<dbReference type="Gene3D" id="3.60.10.10">
    <property type="entry name" value="Endonuclease/exonuclease/phosphatase"/>
    <property type="match status" value="1"/>
</dbReference>
<feature type="region of interest" description="Disordered" evidence="15">
    <location>
        <begin position="57"/>
        <end position="98"/>
    </location>
</feature>
<feature type="binding site" evidence="12">
    <location>
        <position position="140"/>
    </location>
    <ligand>
        <name>Mg(2+)</name>
        <dbReference type="ChEBI" id="CHEBI:18420"/>
        <label>1</label>
    </ligand>
</feature>
<dbReference type="InterPro" id="IPR020847">
    <property type="entry name" value="AP_endonuclease_F1_BS"/>
</dbReference>
<evidence type="ECO:0000256" key="3">
    <source>
        <dbReference type="ARBA" id="ARBA00004123"/>
    </source>
</evidence>
<keyword evidence="12" id="KW-0464">Manganese</keyword>
<evidence type="ECO:0000256" key="11">
    <source>
        <dbReference type="PIRSR" id="PIRSR604808-1"/>
    </source>
</evidence>
<dbReference type="FunFam" id="3.60.10.10:FF:000009">
    <property type="entry name" value="DNA-(apurinic or apyrimidinic site) lyase"/>
    <property type="match status" value="1"/>
</dbReference>